<accession>A0A285CXW6</accession>
<dbReference type="Pfam" id="PF00816">
    <property type="entry name" value="Histone_HNS"/>
    <property type="match status" value="1"/>
</dbReference>
<dbReference type="SUPFAM" id="SSF81273">
    <property type="entry name" value="H-NS histone-like proteins"/>
    <property type="match status" value="1"/>
</dbReference>
<dbReference type="InterPro" id="IPR027444">
    <property type="entry name" value="H-NS_C_dom"/>
</dbReference>
<dbReference type="RefSeq" id="WP_097031057.1">
    <property type="nucleotide sequence ID" value="NZ_OAOQ01000012.1"/>
</dbReference>
<name>A0A285CXW6_9RHOB</name>
<dbReference type="GO" id="GO:0003677">
    <property type="term" value="F:DNA binding"/>
    <property type="evidence" value="ECO:0007669"/>
    <property type="project" value="UniProtKB-KW"/>
</dbReference>
<protein>
    <submittedName>
        <fullName evidence="2">DNA-binding protein H-NS</fullName>
    </submittedName>
</protein>
<gene>
    <name evidence="2" type="ORF">SAMN05878503_11255</name>
</gene>
<dbReference type="Gene3D" id="4.10.430.10">
    <property type="entry name" value="Histone-like protein H-NS, C-terminal domain"/>
    <property type="match status" value="1"/>
</dbReference>
<keyword evidence="2" id="KW-0238">DNA-binding</keyword>
<organism evidence="2 3">
    <name type="scientific">Cereibacter ovatus</name>
    <dbReference type="NCBI Taxonomy" id="439529"/>
    <lineage>
        <taxon>Bacteria</taxon>
        <taxon>Pseudomonadati</taxon>
        <taxon>Pseudomonadota</taxon>
        <taxon>Alphaproteobacteria</taxon>
        <taxon>Rhodobacterales</taxon>
        <taxon>Paracoccaceae</taxon>
        <taxon>Cereibacter</taxon>
    </lineage>
</organism>
<proteinExistence type="predicted"/>
<dbReference type="EMBL" id="OAOQ01000012">
    <property type="protein sequence ID" value="SNX72389.1"/>
    <property type="molecule type" value="Genomic_DNA"/>
</dbReference>
<evidence type="ECO:0000313" key="3">
    <source>
        <dbReference type="Proteomes" id="UP000219467"/>
    </source>
</evidence>
<keyword evidence="3" id="KW-1185">Reference proteome</keyword>
<dbReference type="AlphaFoldDB" id="A0A285CXW6"/>
<dbReference type="InterPro" id="IPR037150">
    <property type="entry name" value="H-NS_C_dom_sf"/>
</dbReference>
<sequence length="102" mass="11285">MKIEIERLTRDELLELYGKISVALDACETRRAAAAAAVNGRARELGFSSAAEVVTAPATEVRRIRYFNPANRAVSWNGRGRCPNWFKVAMAQGCTPDELMAR</sequence>
<feature type="domain" description="DNA-binding protein H-NS-like C-terminal" evidence="1">
    <location>
        <begin position="65"/>
        <end position="99"/>
    </location>
</feature>
<reference evidence="3" key="1">
    <citation type="submission" date="2017-08" db="EMBL/GenBank/DDBJ databases">
        <authorList>
            <person name="Varghese N."/>
            <person name="Submissions S."/>
        </authorList>
    </citation>
    <scope>NUCLEOTIDE SEQUENCE [LARGE SCALE GENOMIC DNA]</scope>
    <source>
        <strain evidence="3">JA234</strain>
    </source>
</reference>
<evidence type="ECO:0000313" key="2">
    <source>
        <dbReference type="EMBL" id="SNX72389.1"/>
    </source>
</evidence>
<evidence type="ECO:0000259" key="1">
    <source>
        <dbReference type="Pfam" id="PF00816"/>
    </source>
</evidence>
<dbReference type="Proteomes" id="UP000219467">
    <property type="component" value="Unassembled WGS sequence"/>
</dbReference>
<dbReference type="OrthoDB" id="5297879at2"/>